<feature type="transmembrane region" description="Helical" evidence="2">
    <location>
        <begin position="369"/>
        <end position="389"/>
    </location>
</feature>
<name>A0A9N8HVW8_9STRA</name>
<evidence type="ECO:0000256" key="1">
    <source>
        <dbReference type="SAM" id="MobiDB-lite"/>
    </source>
</evidence>
<organism evidence="3 4">
    <name type="scientific">Seminavis robusta</name>
    <dbReference type="NCBI Taxonomy" id="568900"/>
    <lineage>
        <taxon>Eukaryota</taxon>
        <taxon>Sar</taxon>
        <taxon>Stramenopiles</taxon>
        <taxon>Ochrophyta</taxon>
        <taxon>Bacillariophyta</taxon>
        <taxon>Bacillariophyceae</taxon>
        <taxon>Bacillariophycidae</taxon>
        <taxon>Naviculales</taxon>
        <taxon>Naviculaceae</taxon>
        <taxon>Seminavis</taxon>
    </lineage>
</organism>
<dbReference type="OrthoDB" id="53578at2759"/>
<evidence type="ECO:0000313" key="4">
    <source>
        <dbReference type="Proteomes" id="UP001153069"/>
    </source>
</evidence>
<evidence type="ECO:0000256" key="2">
    <source>
        <dbReference type="SAM" id="Phobius"/>
    </source>
</evidence>
<keyword evidence="2" id="KW-0472">Membrane</keyword>
<dbReference type="EMBL" id="CAICTM010001879">
    <property type="protein sequence ID" value="CAB9526750.1"/>
    <property type="molecule type" value="Genomic_DNA"/>
</dbReference>
<feature type="transmembrane region" description="Helical" evidence="2">
    <location>
        <begin position="308"/>
        <end position="330"/>
    </location>
</feature>
<dbReference type="AlphaFoldDB" id="A0A9N8HVW8"/>
<feature type="compositionally biased region" description="Polar residues" evidence="1">
    <location>
        <begin position="22"/>
        <end position="31"/>
    </location>
</feature>
<comment type="caution">
    <text evidence="3">The sequence shown here is derived from an EMBL/GenBank/DDBJ whole genome shotgun (WGS) entry which is preliminary data.</text>
</comment>
<feature type="region of interest" description="Disordered" evidence="1">
    <location>
        <begin position="1"/>
        <end position="37"/>
    </location>
</feature>
<feature type="compositionally biased region" description="Polar residues" evidence="1">
    <location>
        <begin position="61"/>
        <end position="72"/>
    </location>
</feature>
<evidence type="ECO:0000313" key="3">
    <source>
        <dbReference type="EMBL" id="CAB9526750.1"/>
    </source>
</evidence>
<dbReference type="Proteomes" id="UP001153069">
    <property type="component" value="Unassembled WGS sequence"/>
</dbReference>
<gene>
    <name evidence="3" type="ORF">SEMRO_1881_G303300.1</name>
</gene>
<keyword evidence="4" id="KW-1185">Reference proteome</keyword>
<accession>A0A9N8HVW8</accession>
<proteinExistence type="predicted"/>
<sequence length="519" mass="57648">MYETTTSSNQPPFRDVGGDHQTVGSDSSSSAEFRAATDAFQAFRPSLFVSLQSPPGEPSEEMQQQQAGLNDTLPSLHDKSWIGARMSPIHNDHEDGSHNKEQDNQDYYFQRPQHATRQAQQQHQQLPPFLTNAAPLAGHQRAEYPPFGIHPLQSSNYYAAAHHHPALKSPVSAYKSWWSTVLCRWGTVVCSSAAISLIGMGLYDAYHSYYYDYDGDDNNAQQQVNSVLHAWRWPWGQPSPETSRVAGGLIPSLVISSSSNDNNNNTTLSYWRFLASGLQCHSIAEFILMFLGWFVVARPSIHTLSTGTMAALYSSCTMTGQSWMLAVWWLTSKQQQQQDDSSTLVVQCAAWGTCGVLCFVGMLRPQRRFGCFVICIALVVVSLAQAMWWLPPTTNQQEVDIQPGNPLPIVVGCTASAFCGWALYGSQMLIAVHYGIDRPSAKNKNNNASLPVMMRNTTYPHPNQFAFARRPQIPTAIRILCAILVVAMWVAPLLVLSYFDYRYYAHAGDSVDDDFAATG</sequence>
<keyword evidence="2" id="KW-0812">Transmembrane</keyword>
<feature type="transmembrane region" description="Helical" evidence="2">
    <location>
        <begin position="479"/>
        <end position="499"/>
    </location>
</feature>
<feature type="region of interest" description="Disordered" evidence="1">
    <location>
        <begin position="49"/>
        <end position="72"/>
    </location>
</feature>
<reference evidence="3" key="1">
    <citation type="submission" date="2020-06" db="EMBL/GenBank/DDBJ databases">
        <authorList>
            <consortium name="Plant Systems Biology data submission"/>
        </authorList>
    </citation>
    <scope>NUCLEOTIDE SEQUENCE</scope>
    <source>
        <strain evidence="3">D6</strain>
    </source>
</reference>
<protein>
    <submittedName>
        <fullName evidence="3">Uncharacterized protein</fullName>
    </submittedName>
</protein>
<feature type="transmembrane region" description="Helical" evidence="2">
    <location>
        <begin position="182"/>
        <end position="203"/>
    </location>
</feature>
<feature type="transmembrane region" description="Helical" evidence="2">
    <location>
        <begin position="342"/>
        <end position="362"/>
    </location>
</feature>
<feature type="transmembrane region" description="Helical" evidence="2">
    <location>
        <begin position="270"/>
        <end position="296"/>
    </location>
</feature>
<keyword evidence="2" id="KW-1133">Transmembrane helix</keyword>
<feature type="compositionally biased region" description="Polar residues" evidence="1">
    <location>
        <begin position="1"/>
        <end position="11"/>
    </location>
</feature>
<feature type="transmembrane region" description="Helical" evidence="2">
    <location>
        <begin position="409"/>
        <end position="436"/>
    </location>
</feature>